<sequence>MDVRRNTTHCYTPPPADSTPPSVNPRQLNQEETRANTNSETSGVTSEGAAVTATTGAGERVCLSVVPVKVLAKGSNLIPVETYALLDSGSEVTLCHEKLKETLGASGTRLDFTLAGMTGSARVESQQVDLVVMSMDESVTVELSSVRTVNHMPITESCIAKKEDLENWPHLRDIELQQLDITSVMLIVGLKDNPSLFLPLECRAGGKGEPVAIRVQPGMDGDRSCWWR</sequence>
<name>A0ABN8NCI0_9CNID</name>
<gene>
    <name evidence="2" type="ORF">PLOB_00006528</name>
</gene>
<dbReference type="EMBL" id="CALNXK010000013">
    <property type="protein sequence ID" value="CAH3045650.1"/>
    <property type="molecule type" value="Genomic_DNA"/>
</dbReference>
<evidence type="ECO:0008006" key="4">
    <source>
        <dbReference type="Google" id="ProtNLM"/>
    </source>
</evidence>
<feature type="region of interest" description="Disordered" evidence="1">
    <location>
        <begin position="1"/>
        <end position="51"/>
    </location>
</feature>
<feature type="non-terminal residue" evidence="2">
    <location>
        <position position="228"/>
    </location>
</feature>
<dbReference type="PANTHER" id="PTHR47331:SF1">
    <property type="entry name" value="GAG-LIKE PROTEIN"/>
    <property type="match status" value="1"/>
</dbReference>
<comment type="caution">
    <text evidence="2">The sequence shown here is derived from an EMBL/GenBank/DDBJ whole genome shotgun (WGS) entry which is preliminary data.</text>
</comment>
<evidence type="ECO:0000313" key="3">
    <source>
        <dbReference type="Proteomes" id="UP001159405"/>
    </source>
</evidence>
<evidence type="ECO:0000313" key="2">
    <source>
        <dbReference type="EMBL" id="CAH3045650.1"/>
    </source>
</evidence>
<proteinExistence type="predicted"/>
<accession>A0ABN8NCI0</accession>
<dbReference type="PANTHER" id="PTHR47331">
    <property type="entry name" value="PHD-TYPE DOMAIN-CONTAINING PROTEIN"/>
    <property type="match status" value="1"/>
</dbReference>
<feature type="compositionally biased region" description="Polar residues" evidence="1">
    <location>
        <begin position="19"/>
        <end position="28"/>
    </location>
</feature>
<evidence type="ECO:0000256" key="1">
    <source>
        <dbReference type="SAM" id="MobiDB-lite"/>
    </source>
</evidence>
<reference evidence="2 3" key="1">
    <citation type="submission" date="2022-05" db="EMBL/GenBank/DDBJ databases">
        <authorList>
            <consortium name="Genoscope - CEA"/>
            <person name="William W."/>
        </authorList>
    </citation>
    <scope>NUCLEOTIDE SEQUENCE [LARGE SCALE GENOMIC DNA]</scope>
</reference>
<organism evidence="2 3">
    <name type="scientific">Porites lobata</name>
    <dbReference type="NCBI Taxonomy" id="104759"/>
    <lineage>
        <taxon>Eukaryota</taxon>
        <taxon>Metazoa</taxon>
        <taxon>Cnidaria</taxon>
        <taxon>Anthozoa</taxon>
        <taxon>Hexacorallia</taxon>
        <taxon>Scleractinia</taxon>
        <taxon>Fungiina</taxon>
        <taxon>Poritidae</taxon>
        <taxon>Porites</taxon>
    </lineage>
</organism>
<keyword evidence="3" id="KW-1185">Reference proteome</keyword>
<dbReference type="Proteomes" id="UP001159405">
    <property type="component" value="Unassembled WGS sequence"/>
</dbReference>
<protein>
    <recommendedName>
        <fullName evidence="4">Peptidase aspartic putative domain-containing protein</fullName>
    </recommendedName>
</protein>